<keyword evidence="1" id="KW-1133">Transmembrane helix</keyword>
<dbReference type="AlphaFoldDB" id="A0A9X3WQ25"/>
<dbReference type="RefSeq" id="WP_259867044.1">
    <property type="nucleotide sequence ID" value="NZ_JAMQJZ010000017.1"/>
</dbReference>
<gene>
    <name evidence="2" type="ORF">NC661_17750</name>
</gene>
<evidence type="ECO:0000313" key="2">
    <source>
        <dbReference type="EMBL" id="MDC3422196.1"/>
    </source>
</evidence>
<keyword evidence="1" id="KW-0472">Membrane</keyword>
<dbReference type="Proteomes" id="UP001145072">
    <property type="component" value="Unassembled WGS sequence"/>
</dbReference>
<evidence type="ECO:0008006" key="4">
    <source>
        <dbReference type="Google" id="ProtNLM"/>
    </source>
</evidence>
<keyword evidence="3" id="KW-1185">Reference proteome</keyword>
<feature type="transmembrane region" description="Helical" evidence="1">
    <location>
        <begin position="64"/>
        <end position="83"/>
    </location>
</feature>
<feature type="transmembrane region" description="Helical" evidence="1">
    <location>
        <begin position="158"/>
        <end position="176"/>
    </location>
</feature>
<dbReference type="EMBL" id="JAMQJZ010000017">
    <property type="protein sequence ID" value="MDC3422196.1"/>
    <property type="molecule type" value="Genomic_DNA"/>
</dbReference>
<keyword evidence="1" id="KW-0812">Transmembrane</keyword>
<reference evidence="2" key="1">
    <citation type="submission" date="2022-06" db="EMBL/GenBank/DDBJ databases">
        <title>Aquibacillus sp. a new bacterium isolated from soil saline samples.</title>
        <authorList>
            <person name="Galisteo C."/>
            <person name="De La Haba R."/>
            <person name="Sanchez-Porro C."/>
            <person name="Ventosa A."/>
        </authorList>
    </citation>
    <scope>NUCLEOTIDE SEQUENCE</scope>
    <source>
        <strain evidence="2">JCM 12387</strain>
    </source>
</reference>
<organism evidence="2 3">
    <name type="scientific">Aquibacillus koreensis</name>
    <dbReference type="NCBI Taxonomy" id="279446"/>
    <lineage>
        <taxon>Bacteria</taxon>
        <taxon>Bacillati</taxon>
        <taxon>Bacillota</taxon>
        <taxon>Bacilli</taxon>
        <taxon>Bacillales</taxon>
        <taxon>Bacillaceae</taxon>
        <taxon>Aquibacillus</taxon>
    </lineage>
</organism>
<evidence type="ECO:0000256" key="1">
    <source>
        <dbReference type="SAM" id="Phobius"/>
    </source>
</evidence>
<evidence type="ECO:0000313" key="3">
    <source>
        <dbReference type="Proteomes" id="UP001145072"/>
    </source>
</evidence>
<feature type="transmembrane region" description="Helical" evidence="1">
    <location>
        <begin position="12"/>
        <end position="34"/>
    </location>
</feature>
<protein>
    <recommendedName>
        <fullName evidence="4">Glycosyl-4,4'-diaponeurosporenoate acyltransferase</fullName>
    </recommendedName>
</protein>
<proteinExistence type="predicted"/>
<feature type="transmembrane region" description="Helical" evidence="1">
    <location>
        <begin position="135"/>
        <end position="152"/>
    </location>
</feature>
<sequence length="189" mass="22781">MIQYILEYKWIILVGSEILFWLSFIIFLLLRYWYEAKGQVFFLWFSILNQFVNLPLGAIDYIHFRRITLFHIIIVCIYMYAIFRGPKHMLELDKLIKLYTSRWKNKAPYRGSSMVRASAQTDYFRTYSTVLKRKFVVHGCLWFVMQVYLLVIQCPPTVFIVWTCILIIDGLWSFSYHPISRKYQKSAII</sequence>
<feature type="transmembrane region" description="Helical" evidence="1">
    <location>
        <begin position="41"/>
        <end position="58"/>
    </location>
</feature>
<comment type="caution">
    <text evidence="2">The sequence shown here is derived from an EMBL/GenBank/DDBJ whole genome shotgun (WGS) entry which is preliminary data.</text>
</comment>
<accession>A0A9X3WQ25</accession>
<name>A0A9X3WQ25_9BACI</name>